<dbReference type="EnsemblPlants" id="QL09p009920:mrna">
    <property type="protein sequence ID" value="QL09p009920:mrna"/>
    <property type="gene ID" value="QL09p009920"/>
</dbReference>
<accession>A0A7N2MH71</accession>
<name>A0A7N2MH71_QUELO</name>
<dbReference type="Gene3D" id="1.25.40.10">
    <property type="entry name" value="Tetratricopeptide repeat domain"/>
    <property type="match status" value="2"/>
</dbReference>
<evidence type="ECO:0000313" key="3">
    <source>
        <dbReference type="EnsemblPlants" id="QL09p009920:mrna"/>
    </source>
</evidence>
<dbReference type="PANTHER" id="PTHR24015:SF2006">
    <property type="entry name" value="PENTACOTRIPEPTIDE-REPEAT REGION OF PRORP DOMAIN-CONTAINING PROTEIN"/>
    <property type="match status" value="1"/>
</dbReference>
<evidence type="ECO:0000256" key="2">
    <source>
        <dbReference type="PROSITE-ProRule" id="PRU00708"/>
    </source>
</evidence>
<organism evidence="3 4">
    <name type="scientific">Quercus lobata</name>
    <name type="common">Valley oak</name>
    <dbReference type="NCBI Taxonomy" id="97700"/>
    <lineage>
        <taxon>Eukaryota</taxon>
        <taxon>Viridiplantae</taxon>
        <taxon>Streptophyta</taxon>
        <taxon>Embryophyta</taxon>
        <taxon>Tracheophyta</taxon>
        <taxon>Spermatophyta</taxon>
        <taxon>Magnoliopsida</taxon>
        <taxon>eudicotyledons</taxon>
        <taxon>Gunneridae</taxon>
        <taxon>Pentapetalae</taxon>
        <taxon>rosids</taxon>
        <taxon>fabids</taxon>
        <taxon>Fagales</taxon>
        <taxon>Fagaceae</taxon>
        <taxon>Quercus</taxon>
    </lineage>
</organism>
<keyword evidence="1" id="KW-0677">Repeat</keyword>
<dbReference type="InParanoid" id="A0A7N2MH71"/>
<keyword evidence="4" id="KW-1185">Reference proteome</keyword>
<reference evidence="3 4" key="1">
    <citation type="journal article" date="2016" name="G3 (Bethesda)">
        <title>First Draft Assembly and Annotation of the Genome of a California Endemic Oak Quercus lobata Nee (Fagaceae).</title>
        <authorList>
            <person name="Sork V.L."/>
            <person name="Fitz-Gibbon S.T."/>
            <person name="Puiu D."/>
            <person name="Crepeau M."/>
            <person name="Gugger P.F."/>
            <person name="Sherman R."/>
            <person name="Stevens K."/>
            <person name="Langley C.H."/>
            <person name="Pellegrini M."/>
            <person name="Salzberg S.L."/>
        </authorList>
    </citation>
    <scope>NUCLEOTIDE SEQUENCE [LARGE SCALE GENOMIC DNA]</scope>
    <source>
        <strain evidence="3 4">cv. SW786</strain>
    </source>
</reference>
<dbReference type="Pfam" id="PF01535">
    <property type="entry name" value="PPR"/>
    <property type="match status" value="3"/>
</dbReference>
<dbReference type="PROSITE" id="PS51375">
    <property type="entry name" value="PPR"/>
    <property type="match status" value="1"/>
</dbReference>
<dbReference type="Proteomes" id="UP000594261">
    <property type="component" value="Chromosome 9"/>
</dbReference>
<dbReference type="Gramene" id="QL09p009920:mrna">
    <property type="protein sequence ID" value="QL09p009920:mrna"/>
    <property type="gene ID" value="QL09p009920"/>
</dbReference>
<evidence type="ECO:0008006" key="5">
    <source>
        <dbReference type="Google" id="ProtNLM"/>
    </source>
</evidence>
<dbReference type="InterPro" id="IPR011990">
    <property type="entry name" value="TPR-like_helical_dom_sf"/>
</dbReference>
<dbReference type="PANTHER" id="PTHR24015">
    <property type="entry name" value="OS07G0578800 PROTEIN-RELATED"/>
    <property type="match status" value="1"/>
</dbReference>
<feature type="repeat" description="PPR" evidence="2">
    <location>
        <begin position="224"/>
        <end position="258"/>
    </location>
</feature>
<dbReference type="GO" id="GO:0009451">
    <property type="term" value="P:RNA modification"/>
    <property type="evidence" value="ECO:0007669"/>
    <property type="project" value="InterPro"/>
</dbReference>
<dbReference type="GO" id="GO:0003723">
    <property type="term" value="F:RNA binding"/>
    <property type="evidence" value="ECO:0007669"/>
    <property type="project" value="InterPro"/>
</dbReference>
<protein>
    <recommendedName>
        <fullName evidence="5">Pentatricopeptide repeat-containing protein</fullName>
    </recommendedName>
</protein>
<dbReference type="InterPro" id="IPR002885">
    <property type="entry name" value="PPR_rpt"/>
</dbReference>
<dbReference type="NCBIfam" id="TIGR00756">
    <property type="entry name" value="PPR"/>
    <property type="match status" value="1"/>
</dbReference>
<evidence type="ECO:0000313" key="4">
    <source>
        <dbReference type="Proteomes" id="UP000594261"/>
    </source>
</evidence>
<dbReference type="InterPro" id="IPR046960">
    <property type="entry name" value="PPR_At4g14850-like_plant"/>
</dbReference>
<evidence type="ECO:0000256" key="1">
    <source>
        <dbReference type="ARBA" id="ARBA00022737"/>
    </source>
</evidence>
<dbReference type="OMA" id="IATCATP"/>
<dbReference type="EMBL" id="LRBV02000009">
    <property type="status" value="NOT_ANNOTATED_CDS"/>
    <property type="molecule type" value="Genomic_DNA"/>
</dbReference>
<proteinExistence type="predicted"/>
<dbReference type="AlphaFoldDB" id="A0A7N2MH71"/>
<sequence length="277" mass="30208">MGDLRDFGFLDCYGSCFANNDMGTEAIVTFLDMLENGFCPNEYCFSVLIRACSNVENVPIGEIVFGFVIKSGYFESDVCVGWALIEMFVKGSGDVDLAYKVFEKMPEKNAVTWTLMITRFMQFGYPMEAVDLFFNMVLSEEMIKGHVSLSPNHFTFSSVLVACVNLSDPCMGQQVYTHAVKLGLASLNCVGNSLISMYARIGASVFTFANLLSGAASIGAVGRNVISWSSMITGFAKHGFGSKAMEMFHKMLDDGVGPNEINYITALSACSCVEANI</sequence>
<reference evidence="3" key="2">
    <citation type="submission" date="2021-01" db="UniProtKB">
        <authorList>
            <consortium name="EnsemblPlants"/>
        </authorList>
    </citation>
    <scope>IDENTIFICATION</scope>
</reference>